<reference evidence="1 2" key="1">
    <citation type="journal article" date="2015" name="Fungal Genet. Biol.">
        <title>Evolution of novel wood decay mechanisms in Agaricales revealed by the genome sequences of Fistulina hepatica and Cylindrobasidium torrendii.</title>
        <authorList>
            <person name="Floudas D."/>
            <person name="Held B.W."/>
            <person name="Riley R."/>
            <person name="Nagy L.G."/>
            <person name="Koehler G."/>
            <person name="Ransdell A.S."/>
            <person name="Younus H."/>
            <person name="Chow J."/>
            <person name="Chiniquy J."/>
            <person name="Lipzen A."/>
            <person name="Tritt A."/>
            <person name="Sun H."/>
            <person name="Haridas S."/>
            <person name="LaButti K."/>
            <person name="Ohm R.A."/>
            <person name="Kues U."/>
            <person name="Blanchette R.A."/>
            <person name="Grigoriev I.V."/>
            <person name="Minto R.E."/>
            <person name="Hibbett D.S."/>
        </authorList>
    </citation>
    <scope>NUCLEOTIDE SEQUENCE [LARGE SCALE GENOMIC DNA]</scope>
    <source>
        <strain evidence="1 2">FP15055 ss-10</strain>
    </source>
</reference>
<proteinExistence type="predicted"/>
<organism evidence="1 2">
    <name type="scientific">Cylindrobasidium torrendii FP15055 ss-10</name>
    <dbReference type="NCBI Taxonomy" id="1314674"/>
    <lineage>
        <taxon>Eukaryota</taxon>
        <taxon>Fungi</taxon>
        <taxon>Dikarya</taxon>
        <taxon>Basidiomycota</taxon>
        <taxon>Agaricomycotina</taxon>
        <taxon>Agaricomycetes</taxon>
        <taxon>Agaricomycetidae</taxon>
        <taxon>Agaricales</taxon>
        <taxon>Marasmiineae</taxon>
        <taxon>Physalacriaceae</taxon>
        <taxon>Cylindrobasidium</taxon>
    </lineage>
</organism>
<dbReference type="Proteomes" id="UP000054007">
    <property type="component" value="Unassembled WGS sequence"/>
</dbReference>
<dbReference type="EMBL" id="KN880542">
    <property type="protein sequence ID" value="KIY66853.1"/>
    <property type="molecule type" value="Genomic_DNA"/>
</dbReference>
<evidence type="ECO:0000313" key="2">
    <source>
        <dbReference type="Proteomes" id="UP000054007"/>
    </source>
</evidence>
<dbReference type="OrthoDB" id="3365698at2759"/>
<accession>A0A0D7B8H2</accession>
<protein>
    <submittedName>
        <fullName evidence="1">Uncharacterized protein</fullName>
    </submittedName>
</protein>
<keyword evidence="2" id="KW-1185">Reference proteome</keyword>
<name>A0A0D7B8H2_9AGAR</name>
<sequence length="131" mass="15230">MDLTSPYEALVRDPFFCPDDSIKDDVRRFIAEQESNLFKLDSNISHTSVCDDDLQEHRVNAQMFVEHHKAILSVKRQVPVEVWRHIFSFCLPRDWGVDFAAKRAQEELGPWAIAAVCSRWRAAALDMPELW</sequence>
<feature type="non-terminal residue" evidence="1">
    <location>
        <position position="131"/>
    </location>
</feature>
<gene>
    <name evidence="1" type="ORF">CYLTODRAFT_354314</name>
</gene>
<evidence type="ECO:0000313" key="1">
    <source>
        <dbReference type="EMBL" id="KIY66853.1"/>
    </source>
</evidence>
<dbReference type="AlphaFoldDB" id="A0A0D7B8H2"/>